<proteinExistence type="predicted"/>
<dbReference type="Proteomes" id="UP000789920">
    <property type="component" value="Unassembled WGS sequence"/>
</dbReference>
<feature type="non-terminal residue" evidence="1">
    <location>
        <position position="664"/>
    </location>
</feature>
<reference evidence="1" key="1">
    <citation type="submission" date="2021-06" db="EMBL/GenBank/DDBJ databases">
        <authorList>
            <person name="Kallberg Y."/>
            <person name="Tangrot J."/>
            <person name="Rosling A."/>
        </authorList>
    </citation>
    <scope>NUCLEOTIDE SEQUENCE</scope>
    <source>
        <strain evidence="1">MA461A</strain>
    </source>
</reference>
<accession>A0ACA9MY84</accession>
<keyword evidence="2" id="KW-1185">Reference proteome</keyword>
<comment type="caution">
    <text evidence="1">The sequence shown here is derived from an EMBL/GenBank/DDBJ whole genome shotgun (WGS) entry which is preliminary data.</text>
</comment>
<protein>
    <submittedName>
        <fullName evidence="1">4210_t:CDS:1</fullName>
    </submittedName>
</protein>
<organism evidence="1 2">
    <name type="scientific">Racocetra persica</name>
    <dbReference type="NCBI Taxonomy" id="160502"/>
    <lineage>
        <taxon>Eukaryota</taxon>
        <taxon>Fungi</taxon>
        <taxon>Fungi incertae sedis</taxon>
        <taxon>Mucoromycota</taxon>
        <taxon>Glomeromycotina</taxon>
        <taxon>Glomeromycetes</taxon>
        <taxon>Diversisporales</taxon>
        <taxon>Gigasporaceae</taxon>
        <taxon>Racocetra</taxon>
    </lineage>
</organism>
<sequence length="664" mass="76598">MYFLSNREDAISIKELAYIAFETIGIAREQVRLITDKNKPVGVQNRNSDNTLISQVLGWSPKASIRKGMERTTTWIKNEIEKEFNKCKNELMRNELKANYRKSSVAKILKDEIKFGILLPITSRGLESPKDCLYNLHNFAQSVYETTQIDIIGMNSIKFSLKFFIGIDKDDTLFHPIEKNIAEQILKEHGLIDVETREFDLPLGSVSKIWNDLAIDAYNQKCDYLILFGDDIIIESTDWMSKIHEEFMKISKEKKVPCGFGCVAFTDIMSPGFPTFSVMSRLHIDIFNGKPFPEGFTNWGPDPFLFQLYRRFGCSVMSKRIKLKNLIGGNKKPRYKGIRYDWSFSVLDNAVLSVEEWMCNTIENPIPKLLTLDIVVSTYRKFEYDAFVRIRMQGKNLGASEARNRGLLESRADYVLFLDDDVIPQPDILIEAEKIIRKYPRACGFVGCTKFPDPSKTIFTSAVKMSGTTYFWDIAERIEEDIPWGVTANLIVRRYKDNVQFNPKFSKTGGGDIDYCMQKRQFFTRNVQNGEGFRGAPLVRAVHPWWDNRKRLYLRFAKWAYEDGQLIKMYPEHAYKDSFPNGAELFLVLMSLFIIFLFTKILINNQILNELTLITTISISLVVVANMIADIICFVVLEPELHIPELKGYRRIIAALESTIIRIT</sequence>
<gene>
    <name evidence="1" type="ORF">RPERSI_LOCUS6752</name>
</gene>
<evidence type="ECO:0000313" key="1">
    <source>
        <dbReference type="EMBL" id="CAG8622013.1"/>
    </source>
</evidence>
<evidence type="ECO:0000313" key="2">
    <source>
        <dbReference type="Proteomes" id="UP000789920"/>
    </source>
</evidence>
<dbReference type="EMBL" id="CAJVQC010010915">
    <property type="protein sequence ID" value="CAG8622013.1"/>
    <property type="molecule type" value="Genomic_DNA"/>
</dbReference>
<name>A0ACA9MY84_9GLOM</name>